<dbReference type="PANTHER" id="PTHR11079:SF161">
    <property type="entry name" value="CMP_DCMP-TYPE DEAMINASE DOMAIN-CONTAINING PROTEIN"/>
    <property type="match status" value="1"/>
</dbReference>
<evidence type="ECO:0000256" key="1">
    <source>
        <dbReference type="ARBA" id="ARBA00022723"/>
    </source>
</evidence>
<dbReference type="InterPro" id="IPR002125">
    <property type="entry name" value="CMP_dCMP_dom"/>
</dbReference>
<gene>
    <name evidence="4" type="ORF">GCM10009098_03360</name>
</gene>
<dbReference type="PANTHER" id="PTHR11079">
    <property type="entry name" value="CYTOSINE DEAMINASE FAMILY MEMBER"/>
    <property type="match status" value="1"/>
</dbReference>
<dbReference type="InterPro" id="IPR016192">
    <property type="entry name" value="APOBEC/CMP_deaminase_Zn-bd"/>
</dbReference>
<dbReference type="SUPFAM" id="SSF53927">
    <property type="entry name" value="Cytidine deaminase-like"/>
    <property type="match status" value="1"/>
</dbReference>
<keyword evidence="1" id="KW-0479">Metal-binding</keyword>
<dbReference type="EMBL" id="BAAAEO010000001">
    <property type="protein sequence ID" value="GAA0539151.1"/>
    <property type="molecule type" value="Genomic_DNA"/>
</dbReference>
<proteinExistence type="predicted"/>
<evidence type="ECO:0000259" key="3">
    <source>
        <dbReference type="PROSITE" id="PS51747"/>
    </source>
</evidence>
<dbReference type="PROSITE" id="PS51747">
    <property type="entry name" value="CYT_DCMP_DEAMINASES_2"/>
    <property type="match status" value="1"/>
</dbReference>
<comment type="caution">
    <text evidence="4">The sequence shown here is derived from an EMBL/GenBank/DDBJ whole genome shotgun (WGS) entry which is preliminary data.</text>
</comment>
<reference evidence="4 5" key="1">
    <citation type="journal article" date="2019" name="Int. J. Syst. Evol. Microbiol.">
        <title>The Global Catalogue of Microorganisms (GCM) 10K type strain sequencing project: providing services to taxonomists for standard genome sequencing and annotation.</title>
        <authorList>
            <consortium name="The Broad Institute Genomics Platform"/>
            <consortium name="The Broad Institute Genome Sequencing Center for Infectious Disease"/>
            <person name="Wu L."/>
            <person name="Ma J."/>
        </authorList>
    </citation>
    <scope>NUCLEOTIDE SEQUENCE [LARGE SCALE GENOMIC DNA]</scope>
    <source>
        <strain evidence="4 5">JCM 14331</strain>
    </source>
</reference>
<organism evidence="4 5">
    <name type="scientific">Rheinheimera aquimaris</name>
    <dbReference type="NCBI Taxonomy" id="412437"/>
    <lineage>
        <taxon>Bacteria</taxon>
        <taxon>Pseudomonadati</taxon>
        <taxon>Pseudomonadota</taxon>
        <taxon>Gammaproteobacteria</taxon>
        <taxon>Chromatiales</taxon>
        <taxon>Chromatiaceae</taxon>
        <taxon>Rheinheimera</taxon>
    </lineage>
</organism>
<dbReference type="RefSeq" id="WP_226765740.1">
    <property type="nucleotide sequence ID" value="NZ_BAAAEO010000001.1"/>
</dbReference>
<feature type="domain" description="CMP/dCMP-type deaminase" evidence="3">
    <location>
        <begin position="1"/>
        <end position="135"/>
    </location>
</feature>
<dbReference type="PROSITE" id="PS00903">
    <property type="entry name" value="CYT_DCMP_DEAMINASES_1"/>
    <property type="match status" value="1"/>
</dbReference>
<evidence type="ECO:0000313" key="5">
    <source>
        <dbReference type="Proteomes" id="UP001501169"/>
    </source>
</evidence>
<dbReference type="Pfam" id="PF00383">
    <property type="entry name" value="dCMP_cyt_deam_1"/>
    <property type="match status" value="1"/>
</dbReference>
<sequence length="162" mass="17593">MGNAKLTQADIKWAERAIDLATNNVKAGGLPFSAVIINQQGQVIGEGVNQVAAQLDCTAHAEIQAIRHASQHEQSISLQGATLIASGEPCALCYMAILLAKISRLVILANRHEAKAHGFDYLWTYDLLNSNSLGQLTVLKLDTDRNTLPFKLCQVRMQDIGL</sequence>
<keyword evidence="2" id="KW-0862">Zinc</keyword>
<name>A0ABN1DBB6_9GAMM</name>
<evidence type="ECO:0000313" key="4">
    <source>
        <dbReference type="EMBL" id="GAA0539151.1"/>
    </source>
</evidence>
<protein>
    <recommendedName>
        <fullName evidence="3">CMP/dCMP-type deaminase domain-containing protein</fullName>
    </recommendedName>
</protein>
<keyword evidence="5" id="KW-1185">Reference proteome</keyword>
<accession>A0ABN1DBB6</accession>
<dbReference type="Gene3D" id="3.40.140.10">
    <property type="entry name" value="Cytidine Deaminase, domain 2"/>
    <property type="match status" value="1"/>
</dbReference>
<dbReference type="Proteomes" id="UP001501169">
    <property type="component" value="Unassembled WGS sequence"/>
</dbReference>
<dbReference type="InterPro" id="IPR016193">
    <property type="entry name" value="Cytidine_deaminase-like"/>
</dbReference>
<evidence type="ECO:0000256" key="2">
    <source>
        <dbReference type="ARBA" id="ARBA00022833"/>
    </source>
</evidence>
<dbReference type="CDD" id="cd01285">
    <property type="entry name" value="nucleoside_deaminase"/>
    <property type="match status" value="1"/>
</dbReference>